<protein>
    <submittedName>
        <fullName evidence="14">SusC/RagA family TonB-linked outer membrane protein</fullName>
    </submittedName>
</protein>
<dbReference type="InterPro" id="IPR012910">
    <property type="entry name" value="Plug_dom"/>
</dbReference>
<feature type="domain" description="TonB-dependent receptor-like beta-barrel" evidence="12">
    <location>
        <begin position="448"/>
        <end position="890"/>
    </location>
</feature>
<reference evidence="14 15" key="1">
    <citation type="submission" date="2023-07" db="EMBL/GenBank/DDBJ databases">
        <authorList>
            <person name="Lian W.-H."/>
        </authorList>
    </citation>
    <scope>NUCLEOTIDE SEQUENCE [LARGE SCALE GENOMIC DNA]</scope>
    <source>
        <strain evidence="14 15">SYSU DXS3180</strain>
    </source>
</reference>
<evidence type="ECO:0000256" key="7">
    <source>
        <dbReference type="ARBA" id="ARBA00023136"/>
    </source>
</evidence>
<sequence length="1044" mass="114520">MKSKNQGEDLLMKPRTLNMLQVLKLKIERLLLWNNGNRYVFKPASRKMSFLCLLSFLFVMAKAQTSSLHGRVTEENGTPVANATVKFKNKSTGVITKDDGTFSIQSTGKGTLVVSALGYADKEVDITGQQNLEIVLPKTSKQLEEVVVTALGVKREKRNLTYSTQEVKSDDIIKAKEPNLVNALAGKVAGVQVTSSSGTPGSSARIVIRGTTSIFGDNQALIIVDGIPINNDETGNLNSGPGSNRLNDIDPSIIESVNVLKGAAATALYGSAGARGVLMITTKGGAQDKKPTFSLSSDLSFEKPLVPEVQSKYSQGENGVYYNGEDRKTSSSWGALMDTLRVNGAPVKKYNQMDMFFRTGLTSNTTFSVNGGGANSSYFLSYAYLNQKGTVPNTDLIRNSAFAKYTTKIYKNLTATFQLNYSNTNNNRMPEGYILEAPVWTIYTAPVSWNPLPYLNPDGTQRVYRYSRNNPYWTLDNIYNKSLVNRFIPVFTVNYTPLKWLTITERLGTDMYTEQDKYKEAVGSAANPAGRIIEQNLNFRQFNHDLIINANKTFGRFNVNLLAGNNIYSNYLQKMYAQGLGLSIDGFDNISNAASISYTENHYLTRKVGFYAQANIDYNNLLALSLTGRYDGSSVLARNNAFYPYGSAAGSFIFSELFSGGLRKVVNLAKLRVSYATVGNDGVGAYSLSTPFMVNNFGNITFPYQGNSGFLLSATLGNPQLKNERLNEAEIGLEAKLLQNRLGFELSYFSKKTVDGIIPGVAIAPSTGYNGTTVNTASIENKGIELILNATPVRSKNFSWDLMFNFTKINNKVLAIYGDTKQLGNGFTQVIVGQPYGVKYGGRYARTADGKLLIDDGGLPFRADTDSIIGNITPDWLAGLNNTFRYGPFALSVFMDMKQGGDIENNVDGYGYFYGTPKVTEDRGMRVVQGVKTSDGKPNDIAVSGQDYYRRINGITEAVIQNGTYIKLRSVSFSYDLPQNLLRKTPLKTAAIVVSGRNLWIYSPHFTGADPEVSSFGSSNGSQGLYSFSTPTSRSVNFTLRVSF</sequence>
<dbReference type="InterPro" id="IPR023996">
    <property type="entry name" value="TonB-dep_OMP_SusC/RagA"/>
</dbReference>
<evidence type="ECO:0000256" key="1">
    <source>
        <dbReference type="ARBA" id="ARBA00004571"/>
    </source>
</evidence>
<evidence type="ECO:0000256" key="3">
    <source>
        <dbReference type="ARBA" id="ARBA00022452"/>
    </source>
</evidence>
<evidence type="ECO:0000313" key="14">
    <source>
        <dbReference type="EMBL" id="MEX6690145.1"/>
    </source>
</evidence>
<dbReference type="Gene3D" id="2.40.170.20">
    <property type="entry name" value="TonB-dependent receptor, beta-barrel domain"/>
    <property type="match status" value="1"/>
</dbReference>
<dbReference type="SUPFAM" id="SSF49464">
    <property type="entry name" value="Carboxypeptidase regulatory domain-like"/>
    <property type="match status" value="1"/>
</dbReference>
<keyword evidence="9 10" id="KW-0998">Cell outer membrane</keyword>
<keyword evidence="6 11" id="KW-0798">TonB box</keyword>
<evidence type="ECO:0000256" key="8">
    <source>
        <dbReference type="ARBA" id="ARBA00023170"/>
    </source>
</evidence>
<dbReference type="Pfam" id="PF07715">
    <property type="entry name" value="Plug"/>
    <property type="match status" value="1"/>
</dbReference>
<dbReference type="InterPro" id="IPR008969">
    <property type="entry name" value="CarboxyPept-like_regulatory"/>
</dbReference>
<dbReference type="EMBL" id="JAULBC010000008">
    <property type="protein sequence ID" value="MEX6690145.1"/>
    <property type="molecule type" value="Genomic_DNA"/>
</dbReference>
<evidence type="ECO:0000256" key="9">
    <source>
        <dbReference type="ARBA" id="ARBA00023237"/>
    </source>
</evidence>
<evidence type="ECO:0000256" key="6">
    <source>
        <dbReference type="ARBA" id="ARBA00023077"/>
    </source>
</evidence>
<proteinExistence type="inferred from homology"/>
<evidence type="ECO:0000256" key="5">
    <source>
        <dbReference type="ARBA" id="ARBA00022729"/>
    </source>
</evidence>
<dbReference type="InterPro" id="IPR039426">
    <property type="entry name" value="TonB-dep_rcpt-like"/>
</dbReference>
<dbReference type="Gene3D" id="2.170.130.10">
    <property type="entry name" value="TonB-dependent receptor, plug domain"/>
    <property type="match status" value="1"/>
</dbReference>
<dbReference type="InterPro" id="IPR036942">
    <property type="entry name" value="Beta-barrel_TonB_sf"/>
</dbReference>
<dbReference type="Pfam" id="PF00593">
    <property type="entry name" value="TonB_dep_Rec_b-barrel"/>
    <property type="match status" value="1"/>
</dbReference>
<keyword evidence="2 10" id="KW-0813">Transport</keyword>
<evidence type="ECO:0000256" key="11">
    <source>
        <dbReference type="RuleBase" id="RU003357"/>
    </source>
</evidence>
<dbReference type="Proteomes" id="UP001560573">
    <property type="component" value="Unassembled WGS sequence"/>
</dbReference>
<accession>A0ABV3ZKV9</accession>
<comment type="caution">
    <text evidence="14">The sequence shown here is derived from an EMBL/GenBank/DDBJ whole genome shotgun (WGS) entry which is preliminary data.</text>
</comment>
<evidence type="ECO:0000259" key="13">
    <source>
        <dbReference type="Pfam" id="PF07715"/>
    </source>
</evidence>
<dbReference type="Gene3D" id="2.60.40.1120">
    <property type="entry name" value="Carboxypeptidase-like, regulatory domain"/>
    <property type="match status" value="1"/>
</dbReference>
<evidence type="ECO:0000313" key="15">
    <source>
        <dbReference type="Proteomes" id="UP001560573"/>
    </source>
</evidence>
<dbReference type="InterPro" id="IPR000531">
    <property type="entry name" value="Beta-barrel_TonB"/>
</dbReference>
<evidence type="ECO:0000259" key="12">
    <source>
        <dbReference type="Pfam" id="PF00593"/>
    </source>
</evidence>
<name>A0ABV3ZKV9_9BACT</name>
<keyword evidence="4 10" id="KW-0812">Transmembrane</keyword>
<feature type="domain" description="TonB-dependent receptor plug" evidence="13">
    <location>
        <begin position="157"/>
        <end position="277"/>
    </location>
</feature>
<evidence type="ECO:0000256" key="4">
    <source>
        <dbReference type="ARBA" id="ARBA00022692"/>
    </source>
</evidence>
<keyword evidence="3 10" id="KW-1134">Transmembrane beta strand</keyword>
<organism evidence="14 15">
    <name type="scientific">Danxiaibacter flavus</name>
    <dbReference type="NCBI Taxonomy" id="3049108"/>
    <lineage>
        <taxon>Bacteria</taxon>
        <taxon>Pseudomonadati</taxon>
        <taxon>Bacteroidota</taxon>
        <taxon>Chitinophagia</taxon>
        <taxon>Chitinophagales</taxon>
        <taxon>Chitinophagaceae</taxon>
        <taxon>Danxiaibacter</taxon>
    </lineage>
</organism>
<dbReference type="Pfam" id="PF13715">
    <property type="entry name" value="CarbopepD_reg_2"/>
    <property type="match status" value="1"/>
</dbReference>
<dbReference type="PANTHER" id="PTHR30069:SF29">
    <property type="entry name" value="HEMOGLOBIN AND HEMOGLOBIN-HAPTOGLOBIN-BINDING PROTEIN 1-RELATED"/>
    <property type="match status" value="1"/>
</dbReference>
<dbReference type="RefSeq" id="WP_369331556.1">
    <property type="nucleotide sequence ID" value="NZ_JAULBC010000008.1"/>
</dbReference>
<evidence type="ECO:0000256" key="2">
    <source>
        <dbReference type="ARBA" id="ARBA00022448"/>
    </source>
</evidence>
<dbReference type="NCBIfam" id="TIGR04057">
    <property type="entry name" value="SusC_RagA_signa"/>
    <property type="match status" value="1"/>
</dbReference>
<dbReference type="PROSITE" id="PS52016">
    <property type="entry name" value="TONB_DEPENDENT_REC_3"/>
    <property type="match status" value="1"/>
</dbReference>
<keyword evidence="15" id="KW-1185">Reference proteome</keyword>
<keyword evidence="8" id="KW-0675">Receptor</keyword>
<dbReference type="InterPro" id="IPR037066">
    <property type="entry name" value="Plug_dom_sf"/>
</dbReference>
<comment type="subcellular location">
    <subcellularLocation>
        <location evidence="1 10">Cell outer membrane</location>
        <topology evidence="1 10">Multi-pass membrane protein</topology>
    </subcellularLocation>
</comment>
<gene>
    <name evidence="14" type="ORF">QTN47_21730</name>
</gene>
<keyword evidence="5" id="KW-0732">Signal</keyword>
<evidence type="ECO:0000256" key="10">
    <source>
        <dbReference type="PROSITE-ProRule" id="PRU01360"/>
    </source>
</evidence>
<dbReference type="InterPro" id="IPR023997">
    <property type="entry name" value="TonB-dep_OMP_SusC/RagA_CS"/>
</dbReference>
<comment type="similarity">
    <text evidence="10 11">Belongs to the TonB-dependent receptor family.</text>
</comment>
<keyword evidence="7 10" id="KW-0472">Membrane</keyword>
<dbReference type="PANTHER" id="PTHR30069">
    <property type="entry name" value="TONB-DEPENDENT OUTER MEMBRANE RECEPTOR"/>
    <property type="match status" value="1"/>
</dbReference>
<dbReference type="NCBIfam" id="TIGR04056">
    <property type="entry name" value="OMP_RagA_SusC"/>
    <property type="match status" value="1"/>
</dbReference>
<dbReference type="SUPFAM" id="SSF56935">
    <property type="entry name" value="Porins"/>
    <property type="match status" value="1"/>
</dbReference>